<evidence type="ECO:0000256" key="1">
    <source>
        <dbReference type="SAM" id="Phobius"/>
    </source>
</evidence>
<dbReference type="AlphaFoldDB" id="A0A4P9YUN4"/>
<dbReference type="EMBL" id="KZ990721">
    <property type="protein sequence ID" value="RKP23743.1"/>
    <property type="molecule type" value="Genomic_DNA"/>
</dbReference>
<reference evidence="3" key="1">
    <citation type="journal article" date="2018" name="Nat. Microbiol.">
        <title>Leveraging single-cell genomics to expand the fungal tree of life.</title>
        <authorList>
            <person name="Ahrendt S.R."/>
            <person name="Quandt C.A."/>
            <person name="Ciobanu D."/>
            <person name="Clum A."/>
            <person name="Salamov A."/>
            <person name="Andreopoulos B."/>
            <person name="Cheng J.F."/>
            <person name="Woyke T."/>
            <person name="Pelin A."/>
            <person name="Henrissat B."/>
            <person name="Reynolds N.K."/>
            <person name="Benny G.L."/>
            <person name="Smith M.E."/>
            <person name="James T.Y."/>
            <person name="Grigoriev I.V."/>
        </authorList>
    </citation>
    <scope>NUCLEOTIDE SEQUENCE [LARGE SCALE GENOMIC DNA]</scope>
    <source>
        <strain evidence="3">Benny S71-1</strain>
    </source>
</reference>
<organism evidence="2 3">
    <name type="scientific">Syncephalis pseudoplumigaleata</name>
    <dbReference type="NCBI Taxonomy" id="1712513"/>
    <lineage>
        <taxon>Eukaryota</taxon>
        <taxon>Fungi</taxon>
        <taxon>Fungi incertae sedis</taxon>
        <taxon>Zoopagomycota</taxon>
        <taxon>Zoopagomycotina</taxon>
        <taxon>Zoopagomycetes</taxon>
        <taxon>Zoopagales</taxon>
        <taxon>Piptocephalidaceae</taxon>
        <taxon>Syncephalis</taxon>
    </lineage>
</organism>
<keyword evidence="1" id="KW-1133">Transmembrane helix</keyword>
<evidence type="ECO:0000313" key="3">
    <source>
        <dbReference type="Proteomes" id="UP000278143"/>
    </source>
</evidence>
<dbReference type="OrthoDB" id="10689572at2759"/>
<gene>
    <name evidence="2" type="ORF">SYNPS1DRAFT_24182</name>
</gene>
<feature type="transmembrane region" description="Helical" evidence="1">
    <location>
        <begin position="521"/>
        <end position="550"/>
    </location>
</feature>
<feature type="transmembrane region" description="Helical" evidence="1">
    <location>
        <begin position="585"/>
        <end position="610"/>
    </location>
</feature>
<keyword evidence="1" id="KW-0472">Membrane</keyword>
<sequence length="706" mass="79544">MASMYIPIVCRIVYCDTRLILLFNGRTRQLTLAHYVYYVGPDRLLKLRPYLKVQRPRYADNIWSDIHHHSLCRSDQYFVGKSRSDAHLFALPIKRGRPYIIRPHNAQRIADHAGDRSTLHARKHPASGQRFSAMGVWCLQKAECTSHPGYYEHAFYHLHQRQWYPTGPTTSSTSDDAILEANGRAATCAVADVDMPAGQLIVQRWQSTTDHVATRCTYDKRLVLPDSMAASEIGHVMLGKVDMARFIVTASTSDNLFAALIEPSADTATSSDDAGDGGIAMPRWSLLLDGAFETEGHYVSGRRFYVVDGQQRRYRIYDIATGDCIYDARMAGERHWRLHVHLFDDAYAVLVGEQGDTPHADEHHPYSHRVLWKDSAHLRRWLLCRLSSPAITMQLPNVPPDQPCSPLHNIYDCRGSAHFFIFVAFMLAAVSVVLVAALYVFWRRWQGGIFAGLYRHVDGYRIPNPIDAFLVCIMAGIFEALRMFVPTTAPLFWISSAFFLQLVLCNLALSAWLGWARDHGLLQAVVAATKAVALSIAASITIMVLVNGYYCLGFYRILRTHVDLIDGSRRYINSQRSVARRYRNIFLAVTLLLLLGTFLGLAFGMILQQIHQSLALSVALSMLPYAVVEPTLMLAIVYNIWQTSRVQIQRNWKGTHMLADDVRQHATGQTIASGMTLTLAWQTFMTHDEGATHSATDSRMSSTHGE</sequence>
<keyword evidence="3" id="KW-1185">Reference proteome</keyword>
<accession>A0A4P9YUN4</accession>
<evidence type="ECO:0000313" key="2">
    <source>
        <dbReference type="EMBL" id="RKP23743.1"/>
    </source>
</evidence>
<feature type="transmembrane region" description="Helical" evidence="1">
    <location>
        <begin position="622"/>
        <end position="641"/>
    </location>
</feature>
<name>A0A4P9YUN4_9FUNG</name>
<feature type="transmembrane region" description="Helical" evidence="1">
    <location>
        <begin position="419"/>
        <end position="442"/>
    </location>
</feature>
<proteinExistence type="predicted"/>
<keyword evidence="1" id="KW-0812">Transmembrane</keyword>
<dbReference type="Proteomes" id="UP000278143">
    <property type="component" value="Unassembled WGS sequence"/>
</dbReference>
<feature type="transmembrane region" description="Helical" evidence="1">
    <location>
        <begin position="491"/>
        <end position="515"/>
    </location>
</feature>
<protein>
    <submittedName>
        <fullName evidence="2">Uncharacterized protein</fullName>
    </submittedName>
</protein>